<dbReference type="KEGG" id="htq:FRZ44_23110"/>
<evidence type="ECO:0000313" key="2">
    <source>
        <dbReference type="EMBL" id="QEX17015.1"/>
    </source>
</evidence>
<reference evidence="2 3" key="1">
    <citation type="submission" date="2019-08" db="EMBL/GenBank/DDBJ databases">
        <title>Hyperibacter terrae gen. nov., sp. nov. and Hyperibacter viscosus sp. nov., two new members in the family Rhodospirillaceae isolated from the rhizosphere of Hypericum perforatum.</title>
        <authorList>
            <person name="Noviana Z."/>
        </authorList>
    </citation>
    <scope>NUCLEOTIDE SEQUENCE [LARGE SCALE GENOMIC DNA]</scope>
    <source>
        <strain evidence="2 3">R5913</strain>
    </source>
</reference>
<name>A0A5J6MKH3_9PROT</name>
<dbReference type="EMBL" id="CP042906">
    <property type="protein sequence ID" value="QEX17015.1"/>
    <property type="molecule type" value="Genomic_DNA"/>
</dbReference>
<dbReference type="AlphaFoldDB" id="A0A5J6MKH3"/>
<proteinExistence type="predicted"/>
<accession>A0A5J6MKH3</accession>
<evidence type="ECO:0000259" key="1">
    <source>
        <dbReference type="Pfam" id="PF07811"/>
    </source>
</evidence>
<protein>
    <recommendedName>
        <fullName evidence="1">TadE-like domain-containing protein</fullName>
    </recommendedName>
</protein>
<keyword evidence="3" id="KW-1185">Reference proteome</keyword>
<sequence>MPRVSKRAARAFFGLRRFARAQSGAAAIEFALALPPLILLIIGMFEVAVAMFVSTSVENSLREASRYGITGGTPATGTRQDQILAIIDANTFGMLDPATTSITFMKYASFQDVGQPEPFVDTAAPSPLHNGKYDLGENYTDVNGNGKWDADRGIAGVGNSGEVVRYKVDYEWHLMTPLLSDMLGDNGVFHMSASVVVRNEPYAVVANGG</sequence>
<dbReference type="InterPro" id="IPR012495">
    <property type="entry name" value="TadE-like_dom"/>
</dbReference>
<gene>
    <name evidence="2" type="ORF">FRZ44_23110</name>
</gene>
<dbReference type="Pfam" id="PF07811">
    <property type="entry name" value="TadE"/>
    <property type="match status" value="1"/>
</dbReference>
<organism evidence="2 3">
    <name type="scientific">Hypericibacter terrae</name>
    <dbReference type="NCBI Taxonomy" id="2602015"/>
    <lineage>
        <taxon>Bacteria</taxon>
        <taxon>Pseudomonadati</taxon>
        <taxon>Pseudomonadota</taxon>
        <taxon>Alphaproteobacteria</taxon>
        <taxon>Rhodospirillales</taxon>
        <taxon>Dongiaceae</taxon>
        <taxon>Hypericibacter</taxon>
    </lineage>
</organism>
<dbReference type="Proteomes" id="UP000326202">
    <property type="component" value="Chromosome"/>
</dbReference>
<feature type="domain" description="TadE-like" evidence="1">
    <location>
        <begin position="24"/>
        <end position="66"/>
    </location>
</feature>
<dbReference type="RefSeq" id="WP_225308652.1">
    <property type="nucleotide sequence ID" value="NZ_CP042906.1"/>
</dbReference>
<evidence type="ECO:0000313" key="3">
    <source>
        <dbReference type="Proteomes" id="UP000326202"/>
    </source>
</evidence>